<dbReference type="SUPFAM" id="SSF52016">
    <property type="entry name" value="LeuD/IlvD-like"/>
    <property type="match status" value="1"/>
</dbReference>
<keyword evidence="13" id="KW-1185">Reference proteome</keyword>
<comment type="pathway">
    <text evidence="3 10">Amino-acid biosynthesis; L-leucine biosynthesis; L-leucine from 3-methyl-2-oxobutanoate: step 2/4.</text>
</comment>
<protein>
    <recommendedName>
        <fullName evidence="10">3-isopropylmalate dehydratase small subunit</fullName>
        <ecNumber evidence="10">4.2.1.33</ecNumber>
    </recommendedName>
    <alternativeName>
        <fullName evidence="10">Alpha-IPM isomerase</fullName>
        <shortName evidence="10">IPMI</shortName>
    </alternativeName>
    <alternativeName>
        <fullName evidence="10">Isopropylmalate isomerase</fullName>
    </alternativeName>
</protein>
<organism evidence="12 13">
    <name type="scientific">Cupriavidus malaysiensis</name>
    <dbReference type="NCBI Taxonomy" id="367825"/>
    <lineage>
        <taxon>Bacteria</taxon>
        <taxon>Pseudomonadati</taxon>
        <taxon>Pseudomonadota</taxon>
        <taxon>Betaproteobacteria</taxon>
        <taxon>Burkholderiales</taxon>
        <taxon>Burkholderiaceae</taxon>
        <taxon>Cupriavidus</taxon>
    </lineage>
</organism>
<comment type="catalytic activity">
    <reaction evidence="1 10">
        <text>(2R,3S)-3-isopropylmalate = (2S)-2-isopropylmalate</text>
        <dbReference type="Rhea" id="RHEA:32287"/>
        <dbReference type="ChEBI" id="CHEBI:1178"/>
        <dbReference type="ChEBI" id="CHEBI:35121"/>
        <dbReference type="EC" id="4.2.1.33"/>
    </reaction>
</comment>
<evidence type="ECO:0000256" key="4">
    <source>
        <dbReference type="ARBA" id="ARBA00009845"/>
    </source>
</evidence>
<dbReference type="InterPro" id="IPR004431">
    <property type="entry name" value="3-IsopropMal_deHydase_ssu"/>
</dbReference>
<dbReference type="NCBIfam" id="NF002458">
    <property type="entry name" value="PRK01641.1"/>
    <property type="match status" value="1"/>
</dbReference>
<keyword evidence="8 10" id="KW-0456">Lyase</keyword>
<evidence type="ECO:0000256" key="2">
    <source>
        <dbReference type="ARBA" id="ARBA00002695"/>
    </source>
</evidence>
<dbReference type="PANTHER" id="PTHR43345:SF5">
    <property type="entry name" value="3-ISOPROPYLMALATE DEHYDRATASE SMALL SUBUNIT"/>
    <property type="match status" value="1"/>
</dbReference>
<dbReference type="EC" id="4.2.1.33" evidence="10"/>
<accession>A0ABN4TCL2</accession>
<dbReference type="InterPro" id="IPR000573">
    <property type="entry name" value="AconitaseA/IPMdHydase_ssu_swvl"/>
</dbReference>
<comment type="subunit">
    <text evidence="5 10">Heterodimer of LeuC and LeuD.</text>
</comment>
<dbReference type="CDD" id="cd01577">
    <property type="entry name" value="IPMI_Swivel"/>
    <property type="match status" value="1"/>
</dbReference>
<evidence type="ECO:0000256" key="1">
    <source>
        <dbReference type="ARBA" id="ARBA00000491"/>
    </source>
</evidence>
<evidence type="ECO:0000313" key="12">
    <source>
        <dbReference type="EMBL" id="AOZ04932.1"/>
    </source>
</evidence>
<proteinExistence type="inferred from homology"/>
<comment type="function">
    <text evidence="2 10">Catalyzes the isomerization between 2-isopropylmalate and 3-isopropylmalate, via the formation of 2-isopropylmaleate.</text>
</comment>
<dbReference type="PANTHER" id="PTHR43345">
    <property type="entry name" value="3-ISOPROPYLMALATE DEHYDRATASE SMALL SUBUNIT 2-RELATED-RELATED"/>
    <property type="match status" value="1"/>
</dbReference>
<evidence type="ECO:0000256" key="6">
    <source>
        <dbReference type="ARBA" id="ARBA00022430"/>
    </source>
</evidence>
<dbReference type="EMBL" id="CP017754">
    <property type="protein sequence ID" value="AOZ04932.1"/>
    <property type="molecule type" value="Genomic_DNA"/>
</dbReference>
<sequence length="242" mass="26268">MPEHTVSPHHACAGGAALTVIEGVAAPLPLPNLDTDQIMPKQFLRIIDKSGLDRGLFHDMRFDEHGAPRADFVLNQPRYRQASVLVAGPNFGCGSSREHAVWGLQQAGIAAVIASGFGEIFYSNAFNNRLLLVMLPQAEVEQLLQALQSAESPRVRIDLDDLSVRAPGFAAGFTLAARQREMFRRGLDMIGLTLTQAEAIAAFARRHHAHSPWLYDVAAATMARLRAQADGQGRHTGEGTDV</sequence>
<keyword evidence="7 10" id="KW-0028">Amino-acid biosynthesis</keyword>
<gene>
    <name evidence="10" type="primary">leuD</name>
    <name evidence="12" type="ORF">BKK80_03140</name>
</gene>
<keyword evidence="9 10" id="KW-0100">Branched-chain amino acid biosynthesis</keyword>
<dbReference type="NCBIfam" id="TIGR00171">
    <property type="entry name" value="leuD"/>
    <property type="match status" value="1"/>
</dbReference>
<dbReference type="InterPro" id="IPR050075">
    <property type="entry name" value="LeuD"/>
</dbReference>
<comment type="similarity">
    <text evidence="4 10">Belongs to the LeuD family. LeuD type 1 subfamily.</text>
</comment>
<evidence type="ECO:0000313" key="13">
    <source>
        <dbReference type="Proteomes" id="UP000177515"/>
    </source>
</evidence>
<feature type="domain" description="Aconitase A/isopropylmalate dehydratase small subunit swivel" evidence="11">
    <location>
        <begin position="19"/>
        <end position="137"/>
    </location>
</feature>
<dbReference type="Gene3D" id="3.20.19.10">
    <property type="entry name" value="Aconitase, domain 4"/>
    <property type="match status" value="1"/>
</dbReference>
<evidence type="ECO:0000256" key="9">
    <source>
        <dbReference type="ARBA" id="ARBA00023304"/>
    </source>
</evidence>
<evidence type="ECO:0000256" key="8">
    <source>
        <dbReference type="ARBA" id="ARBA00023239"/>
    </source>
</evidence>
<dbReference type="Pfam" id="PF00694">
    <property type="entry name" value="Aconitase_C"/>
    <property type="match status" value="1"/>
</dbReference>
<dbReference type="InterPro" id="IPR015928">
    <property type="entry name" value="Aconitase/3IPM_dehydase_swvl"/>
</dbReference>
<dbReference type="InterPro" id="IPR033940">
    <property type="entry name" value="IPMI_Swivel"/>
</dbReference>
<dbReference type="HAMAP" id="MF_01031">
    <property type="entry name" value="LeuD_type1"/>
    <property type="match status" value="1"/>
</dbReference>
<dbReference type="RefSeq" id="WP_071010831.1">
    <property type="nucleotide sequence ID" value="NZ_CP017754.1"/>
</dbReference>
<name>A0ABN4TCL2_9BURK</name>
<evidence type="ECO:0000259" key="11">
    <source>
        <dbReference type="Pfam" id="PF00694"/>
    </source>
</evidence>
<evidence type="ECO:0000256" key="10">
    <source>
        <dbReference type="HAMAP-Rule" id="MF_01031"/>
    </source>
</evidence>
<evidence type="ECO:0000256" key="7">
    <source>
        <dbReference type="ARBA" id="ARBA00022605"/>
    </source>
</evidence>
<keyword evidence="6 10" id="KW-0432">Leucine biosynthesis</keyword>
<evidence type="ECO:0000256" key="3">
    <source>
        <dbReference type="ARBA" id="ARBA00004729"/>
    </source>
</evidence>
<dbReference type="Proteomes" id="UP000177515">
    <property type="component" value="Chromosome 1"/>
</dbReference>
<evidence type="ECO:0000256" key="5">
    <source>
        <dbReference type="ARBA" id="ARBA00011271"/>
    </source>
</evidence>
<reference evidence="12 13" key="1">
    <citation type="submission" date="2016-10" db="EMBL/GenBank/DDBJ databases">
        <title>Complete genome sequences of three Cupriavidus strains isolated from various Malaysian environments.</title>
        <authorList>
            <person name="Abdullah A.A.-A."/>
            <person name="Shafie N.A.H."/>
            <person name="Lau N.S."/>
        </authorList>
    </citation>
    <scope>NUCLEOTIDE SEQUENCE [LARGE SCALE GENOMIC DNA]</scope>
    <source>
        <strain evidence="12 13">USMAA1020</strain>
    </source>
</reference>